<keyword evidence="5 7" id="KW-1133">Transmembrane helix</keyword>
<dbReference type="InterPro" id="IPR003370">
    <property type="entry name" value="Chromate_transpt"/>
</dbReference>
<sequence>MLPGVCLSQAIGCPRRQLQDRNELVHRHEPREHDSLRSRLGVVFLKTWHLGLTSFGGLAVHFQTLHSKFVGVEDGEDSWLDEQTYQELSAICQALPGPASTKMLFCIVLLHSGFLPAVLALVLWSLPGAIGMYALSIGVQSMGEVLPGPVYALLSGLNASTVGIVALSAVQLAEKVIQDKLTRFLVIFGGCAGLCYSALWYFPVLMVAGGLVILAWDGWIIQLLRMARKKWRQRNAHPESAQIEGLAIEEIELQGQRNQPAQSSSIQIEGIRSRRAPQAIGDHPGYSVGAASRVQIHAQIYDSRPHLHHVVSVRVGLLLCACFFSSFTGVLVVRGVLKQPPITLSLFANMYLAGTIIFGGGPVVIPLLRSYVVDPGWVSGRDFLIGLALIQAFPGPNFNFAVFLGAIAISNSQLPSILGAFLGFFGVYLPGIVLAVSVQSFWGVARRRKWVTDLLRGVNATAIGLVFTAVYRLWEVGYLTAEVENGQSLTKEPWWVAVAAVAYAGNAWFKVPPAPAIISGAVLGLVWYGVVGK</sequence>
<keyword evidence="3" id="KW-1003">Cell membrane</keyword>
<protein>
    <submittedName>
        <fullName evidence="8">Chromate ion transporter</fullName>
    </submittedName>
</protein>
<reference evidence="8 9" key="1">
    <citation type="submission" date="2024-07" db="EMBL/GenBank/DDBJ databases">
        <title>Section-level genome sequencing and comparative genomics of Aspergillus sections Usti and Cavernicolus.</title>
        <authorList>
            <consortium name="Lawrence Berkeley National Laboratory"/>
            <person name="Nybo J.L."/>
            <person name="Vesth T.C."/>
            <person name="Theobald S."/>
            <person name="Frisvad J.C."/>
            <person name="Larsen T.O."/>
            <person name="Kjaerboelling I."/>
            <person name="Rothschild-Mancinelli K."/>
            <person name="Lyhne E.K."/>
            <person name="Kogle M.E."/>
            <person name="Barry K."/>
            <person name="Clum A."/>
            <person name="Na H."/>
            <person name="Ledsgaard L."/>
            <person name="Lin J."/>
            <person name="Lipzen A."/>
            <person name="Kuo A."/>
            <person name="Riley R."/>
            <person name="Mondo S."/>
            <person name="Labutti K."/>
            <person name="Haridas S."/>
            <person name="Pangalinan J."/>
            <person name="Salamov A.A."/>
            <person name="Simmons B.A."/>
            <person name="Magnuson J.K."/>
            <person name="Chen J."/>
            <person name="Drula E."/>
            <person name="Henrissat B."/>
            <person name="Wiebenga A."/>
            <person name="Lubbers R.J."/>
            <person name="Gomes A.C."/>
            <person name="Makela M.R."/>
            <person name="Stajich J."/>
            <person name="Grigoriev I.V."/>
            <person name="Mortensen U.H."/>
            <person name="De Vries R.P."/>
            <person name="Baker S.E."/>
            <person name="Andersen M.R."/>
        </authorList>
    </citation>
    <scope>NUCLEOTIDE SEQUENCE [LARGE SCALE GENOMIC DNA]</scope>
    <source>
        <strain evidence="8 9">CBS 123904</strain>
    </source>
</reference>
<feature type="transmembrane region" description="Helical" evidence="7">
    <location>
        <begin position="454"/>
        <end position="474"/>
    </location>
</feature>
<evidence type="ECO:0000256" key="7">
    <source>
        <dbReference type="SAM" id="Phobius"/>
    </source>
</evidence>
<dbReference type="PANTHER" id="PTHR33567">
    <property type="entry name" value="CHROMATE ION TRANSPORTER (EUROFUNG)"/>
    <property type="match status" value="1"/>
</dbReference>
<feature type="transmembrane region" description="Helical" evidence="7">
    <location>
        <begin position="103"/>
        <end position="130"/>
    </location>
</feature>
<comment type="subcellular location">
    <subcellularLocation>
        <location evidence="1">Cell membrane</location>
        <topology evidence="1">Multi-pass membrane protein</topology>
    </subcellularLocation>
</comment>
<evidence type="ECO:0000256" key="2">
    <source>
        <dbReference type="ARBA" id="ARBA00005262"/>
    </source>
</evidence>
<evidence type="ECO:0000256" key="1">
    <source>
        <dbReference type="ARBA" id="ARBA00004651"/>
    </source>
</evidence>
<name>A0ABR4JJF6_9EURO</name>
<keyword evidence="6 7" id="KW-0472">Membrane</keyword>
<evidence type="ECO:0000256" key="5">
    <source>
        <dbReference type="ARBA" id="ARBA00022989"/>
    </source>
</evidence>
<proteinExistence type="inferred from homology"/>
<evidence type="ECO:0000256" key="4">
    <source>
        <dbReference type="ARBA" id="ARBA00022692"/>
    </source>
</evidence>
<gene>
    <name evidence="8" type="ORF">BJY01DRAFT_257469</name>
</gene>
<feature type="transmembrane region" description="Helical" evidence="7">
    <location>
        <begin position="315"/>
        <end position="337"/>
    </location>
</feature>
<dbReference type="EMBL" id="JBFXLU010000124">
    <property type="protein sequence ID" value="KAL2840166.1"/>
    <property type="molecule type" value="Genomic_DNA"/>
</dbReference>
<accession>A0ABR4JJF6</accession>
<feature type="transmembrane region" description="Helical" evidence="7">
    <location>
        <begin position="349"/>
        <end position="371"/>
    </location>
</feature>
<keyword evidence="9" id="KW-1185">Reference proteome</keyword>
<evidence type="ECO:0000313" key="9">
    <source>
        <dbReference type="Proteomes" id="UP001610446"/>
    </source>
</evidence>
<organism evidence="8 9">
    <name type="scientific">Aspergillus pseudoustus</name>
    <dbReference type="NCBI Taxonomy" id="1810923"/>
    <lineage>
        <taxon>Eukaryota</taxon>
        <taxon>Fungi</taxon>
        <taxon>Dikarya</taxon>
        <taxon>Ascomycota</taxon>
        <taxon>Pezizomycotina</taxon>
        <taxon>Eurotiomycetes</taxon>
        <taxon>Eurotiomycetidae</taxon>
        <taxon>Eurotiales</taxon>
        <taxon>Aspergillaceae</taxon>
        <taxon>Aspergillus</taxon>
        <taxon>Aspergillus subgen. Nidulantes</taxon>
    </lineage>
</organism>
<comment type="similarity">
    <text evidence="2">Belongs to the chromate ion transporter (CHR) (TC 2.A.51) family.</text>
</comment>
<feature type="transmembrane region" description="Helical" evidence="7">
    <location>
        <begin position="181"/>
        <end position="199"/>
    </location>
</feature>
<evidence type="ECO:0000313" key="8">
    <source>
        <dbReference type="EMBL" id="KAL2840166.1"/>
    </source>
</evidence>
<feature type="transmembrane region" description="Helical" evidence="7">
    <location>
        <begin position="150"/>
        <end position="169"/>
    </location>
</feature>
<dbReference type="Proteomes" id="UP001610446">
    <property type="component" value="Unassembled WGS sequence"/>
</dbReference>
<comment type="caution">
    <text evidence="8">The sequence shown here is derived from an EMBL/GenBank/DDBJ whole genome shotgun (WGS) entry which is preliminary data.</text>
</comment>
<feature type="transmembrane region" description="Helical" evidence="7">
    <location>
        <begin position="205"/>
        <end position="224"/>
    </location>
</feature>
<dbReference type="PANTHER" id="PTHR33567:SF3">
    <property type="entry name" value="CHROMATE ION TRANSPORTER (EUROFUNG)"/>
    <property type="match status" value="1"/>
</dbReference>
<evidence type="ECO:0000256" key="3">
    <source>
        <dbReference type="ARBA" id="ARBA00022475"/>
    </source>
</evidence>
<feature type="transmembrane region" description="Helical" evidence="7">
    <location>
        <begin position="514"/>
        <end position="531"/>
    </location>
</feature>
<evidence type="ECO:0000256" key="6">
    <source>
        <dbReference type="ARBA" id="ARBA00023136"/>
    </source>
</evidence>
<dbReference type="Pfam" id="PF02417">
    <property type="entry name" value="Chromate_transp"/>
    <property type="match status" value="2"/>
</dbReference>
<feature type="transmembrane region" description="Helical" evidence="7">
    <location>
        <begin position="383"/>
        <end position="409"/>
    </location>
</feature>
<feature type="transmembrane region" description="Helical" evidence="7">
    <location>
        <begin position="421"/>
        <end position="442"/>
    </location>
</feature>
<keyword evidence="4 7" id="KW-0812">Transmembrane</keyword>